<name>G0V8X3_NAUCA</name>
<evidence type="ECO:0000313" key="4">
    <source>
        <dbReference type="Proteomes" id="UP000001640"/>
    </source>
</evidence>
<dbReference type="GeneID" id="96901400"/>
<dbReference type="Proteomes" id="UP000001640">
    <property type="component" value="Chromosome 1"/>
</dbReference>
<dbReference type="STRING" id="1064592.G0V8X3"/>
<keyword evidence="4" id="KW-1185">Reference proteome</keyword>
<dbReference type="InParanoid" id="G0V8X3"/>
<reference key="2">
    <citation type="submission" date="2011-08" db="EMBL/GenBank/DDBJ databases">
        <title>Genome sequence of Naumovozyma castellii.</title>
        <authorList>
            <person name="Gordon J.L."/>
            <person name="Armisen D."/>
            <person name="Proux-Wera E."/>
            <person name="OhEigeartaigh S.S."/>
            <person name="Byrne K.P."/>
            <person name="Wolfe K.H."/>
        </authorList>
    </citation>
    <scope>NUCLEOTIDE SEQUENCE</scope>
    <source>
        <strain>Type strain:CBS 4309</strain>
    </source>
</reference>
<dbReference type="RefSeq" id="XP_003674302.1">
    <property type="nucleotide sequence ID" value="XM_003674254.1"/>
</dbReference>
<keyword evidence="1" id="KW-0175">Coiled coil</keyword>
<evidence type="ECO:0000313" key="3">
    <source>
        <dbReference type="EMBL" id="CCC67922.1"/>
    </source>
</evidence>
<dbReference type="InterPro" id="IPR000717">
    <property type="entry name" value="PCI_dom"/>
</dbReference>
<dbReference type="HOGENOM" id="CLU_051217_0_0_1"/>
<feature type="coiled-coil region" evidence="1">
    <location>
        <begin position="361"/>
        <end position="388"/>
    </location>
</feature>
<reference evidence="3 4" key="1">
    <citation type="journal article" date="2011" name="Proc. Natl. Acad. Sci. U.S.A.">
        <title>Evolutionary erosion of yeast sex chromosomes by mating-type switching accidents.</title>
        <authorList>
            <person name="Gordon J.L."/>
            <person name="Armisen D."/>
            <person name="Proux-Wera E."/>
            <person name="Oheigeartaigh S.S."/>
            <person name="Byrne K.P."/>
            <person name="Wolfe K.H."/>
        </authorList>
    </citation>
    <scope>NUCLEOTIDE SEQUENCE [LARGE SCALE GENOMIC DNA]</scope>
    <source>
        <strain evidence="4">ATCC 76901 / BCRC 22586 / CBS 4309 / NBRC 1992 / NRRL Y-12630</strain>
    </source>
</reference>
<feature type="domain" description="PCI" evidence="2">
    <location>
        <begin position="173"/>
        <end position="344"/>
    </location>
</feature>
<proteinExistence type="predicted"/>
<dbReference type="OrthoDB" id="4033625at2759"/>
<dbReference type="OMA" id="WNTEINE"/>
<sequence length="421" mass="49457">MLNNFQGLNRIERINYLLALNHGTSEVRKQWAIQAIQYLQSVGFTSSPHWNRFVHNSGLPPTKCFQLKRHPADEEETFLQKVISHKFTEALFMLESKEMDKVEHYQNAEKAIQLLIRSKDYKNAEDLEYRIRGRHPDLHKELPEGELSAYRRIHLLGCACLFIEEKYFDCCHTFFNYLNRDLGVIEVLSENQYDPFISNEEILLMVTISVLVSIPLDNYDNFIYLENMSYFFDICPLLLKCLKLLIKTKFQSFFQIWHTVINPKCQESPFLHYGWSEAKSMMRSKIYFFYLRISKRLEVSYLSNILGIEEALVREEIAKLIYSAKLNFCIKDDIVFYKSSHVLADAAEGIKRNKLLIDNLVTSERSNNKTLREELENIKSRLADSTLLANSLLTHSNEHMDFDEITNFSDDESLSLEYEND</sequence>
<evidence type="ECO:0000259" key="2">
    <source>
        <dbReference type="PROSITE" id="PS50250"/>
    </source>
</evidence>
<dbReference type="PROSITE" id="PS50250">
    <property type="entry name" value="PCI"/>
    <property type="match status" value="1"/>
</dbReference>
<evidence type="ECO:0000256" key="1">
    <source>
        <dbReference type="SAM" id="Coils"/>
    </source>
</evidence>
<gene>
    <name evidence="3" type="primary">NCAS0A13640</name>
    <name evidence="3" type="ordered locus">NCAS_0A13640</name>
</gene>
<dbReference type="AlphaFoldDB" id="G0V8X3"/>
<dbReference type="EMBL" id="HE576752">
    <property type="protein sequence ID" value="CCC67922.1"/>
    <property type="molecule type" value="Genomic_DNA"/>
</dbReference>
<accession>G0V8X3</accession>
<organism evidence="3 4">
    <name type="scientific">Naumovozyma castellii</name>
    <name type="common">Yeast</name>
    <name type="synonym">Saccharomyces castellii</name>
    <dbReference type="NCBI Taxonomy" id="27288"/>
    <lineage>
        <taxon>Eukaryota</taxon>
        <taxon>Fungi</taxon>
        <taxon>Dikarya</taxon>
        <taxon>Ascomycota</taxon>
        <taxon>Saccharomycotina</taxon>
        <taxon>Saccharomycetes</taxon>
        <taxon>Saccharomycetales</taxon>
        <taxon>Saccharomycetaceae</taxon>
        <taxon>Naumovozyma</taxon>
    </lineage>
</organism>
<dbReference type="KEGG" id="ncs:NCAS_0A13640"/>
<protein>
    <recommendedName>
        <fullName evidence="2">PCI domain-containing protein</fullName>
    </recommendedName>
</protein>
<dbReference type="FunCoup" id="G0V8X3">
    <property type="interactions" value="94"/>
</dbReference>
<dbReference type="eggNOG" id="ENOG502RK42">
    <property type="taxonomic scope" value="Eukaryota"/>
</dbReference>